<proteinExistence type="predicted"/>
<evidence type="ECO:0000313" key="2">
    <source>
        <dbReference type="EMBL" id="CAE7749800.1"/>
    </source>
</evidence>
<feature type="non-terminal residue" evidence="2">
    <location>
        <position position="3661"/>
    </location>
</feature>
<feature type="compositionally biased region" description="Basic and acidic residues" evidence="1">
    <location>
        <begin position="283"/>
        <end position="297"/>
    </location>
</feature>
<protein>
    <submittedName>
        <fullName evidence="2">Uncharacterized protein</fullName>
    </submittedName>
</protein>
<organism evidence="2 3">
    <name type="scientific">Symbiodinium necroappetens</name>
    <dbReference type="NCBI Taxonomy" id="1628268"/>
    <lineage>
        <taxon>Eukaryota</taxon>
        <taxon>Sar</taxon>
        <taxon>Alveolata</taxon>
        <taxon>Dinophyceae</taxon>
        <taxon>Suessiales</taxon>
        <taxon>Symbiodiniaceae</taxon>
        <taxon>Symbiodinium</taxon>
    </lineage>
</organism>
<evidence type="ECO:0000313" key="3">
    <source>
        <dbReference type="Proteomes" id="UP000601435"/>
    </source>
</evidence>
<sequence length="3661" mass="398041">RGTPLDVFILNAHHGSMAPQAKKPDGKGKKPGSSEGQKSSVEFGLPPAVMTALQGITARATSDLRRAPTGDSGDGSAEQQAQRKANAVRTLSKRISGDMRAKEELVEALNAWLLQLSQHLQGLVNRVRALGAKLDEDLTSACQEMRVTAEAQSSLSTSDQVNQAMGALGAIWPAPQEMEVLRLAAGLRAVGTVAAPTAGLPAAPAAFVVASPAYAARLSATTGTATTTSASSSLQPIAAVGLEVSHPSTMPPRTDETYVAADATHHPGSTTATPPRRWKRPPKASEGRPSKSPRRDVCLVGEGPWRSSTTGRTPEGIRRRPVATVDAENEDELIPASAWDVPSPGLSWFMGWLYVIRFAIEQGGSPIGELAVNAEQEAVLPLPHAEDMVEATMQAAQAMWTRLQQLVESGEESDTYTTLEQMHELLVQLRQCPAVLPHLPQGLLVAVQTSLSGISDPFSYAPSTAQATLNLESPAALCPVFMRSCEVFSYHGGPALSTHYASPGPPGGTLPPSTAKKQRTVNGTVADLLRSYIPVDLRPLGGPVMLCGWFLPSAYLTLLPYGDAFQVWPAQHINVAMQPMVQVAFHEVSGSNAVVISNNGLVHAEVPTFADHRVIRTAALQAYAQHDPDAIGALHFARIMPPLDGLPAIQFAAVHCAGTDEPSVVDMRAVGGNLVALSVPANALPFYCITAAIRDAGDPDPRHPLHSRIQMGQVLVLNKERSIDAFSPLNSAFPRALVLVPRRPVPTAATEVEAASDSHCLSDSASAAWRPHRYLTVLLCGLWTVLTKSPCTLGCLVLVAYGGLSMPVEHTPHPKGWRPVTAEPYTFSKDTASVVDHSRLAAFWNLGEPDEVVWQRVGGGWHDDISPEFCLEAFVPEAWWTSSLQHTATFAGLRGLLSQLALVPGRCEPVLVQPQANRHSVQFVAPAQDPQTRTILVDLGTAVFCLDVPKVNAGTAVLAALAERYPRRTFRLDVASRLSLRHGDVVFGFEDVPIAFEVGSIAWPHSACRHSVADVMLGPSQTDIIVSAADFDLLSLRVPPGTTVQECSSAMCSWLGRQRCHGVLLQPLGRHAYSRPAFCLPRRGHNTLVVTLRDTSNPEPFLMHTLDVEAGCVPSFSDMCQCPRYGAFWSDLSTRQPECVGHDTYPVSHDPAGTTIEHIQLVIDLARARLFGWRVTTAMRPRLWDLAQNGHALGIHWDIVHEADRAEAATQTFPAHWHALASPVHSASLPTRRPALDCQVDERFYTAGTLFHLDCPTMGVHCTIPCTARQYVWALRLGDSVRGLCTDVVNWNIVTEVAYISAWDLPGTIVHSGHEVWEWPDDLTPLAGQCGHVFQRTSQSKGCHVISYPQPVEPLDINFGGPSGSSAACAAASGLLSRGGLTAAIVWALCGAAAIAAPLNSSVDGLPPISGVRYDSTQTCNVGWCHELACQSTHFATSTGRLTEYFRLHSPFKTVRVQLWQPFHGPATFDIARDAPAAALENTLVELGHDPGTRLLHVAFDTQATSIDLISAPYGHSAWWIVRDGLSRELLRPVAPWYDEGRHSIVTLNHLGQASTVVYSPEVARLKRLPQGARGVIADPLTRVIGHLTWDGLVLTEVAIGVVTGAAFGPGTGLFRPLALALWLMTGVSAMQAPQHSELALSVTNQPAGWQGSSQSLPSCMRIWTYTLAAPVTVPYDPAPDPNRMAQIVAGTHRGVPACGDFIWTSPQLVQGTAHILHFPPGAAPPATFWLLHYCARAVVVGVHPGPLDWGRLGQQAQDAFGAECFGRGQFGVQYSARTFVFGQHLQAPPHGAILHLVKLLPVPSANSNAWDSSPDPLPIRTFDYDICMGHHGEVPIVRGVGEAMRRNPTSSQPIQRNPPPDRAPDLVSLTRQIESVASGLQTLNTRLEDAGVFRAASPSQPATNDAPPAEPAEPDRSSAARLLATRLLLISGIRSFNANRWAVITSVLVMFPLCSGDGVSEESDDSPEGSPEPEPPSEPDLTDVSAPTPRNVVSRLSNVEAYVRPSDDDLARTSAPRIGTDNVAGPVFQATEIPAIQRRVLAMFNEVDVERPPVPFIPAGCPIVIHNPFTSRSQAQLLTGIVGTPQIFRDLLHDYSVRRGWQPLIGVHPQPDDRALHLIPAAAESSLVSVVFRNGDHLHPRCLARNMPAADYHSIRLDGRRGRLRLPYHTRRSADQPLHFRDGECLHADTGPWGPPPPTPAVPSVAERRGVALLSVFLLVLFCPRPQGFNILPGLLLVGTSAMLHSGTVTSALSGTVSPSLYPSRQPASRALLSTVADGNPVRCALACPWTGPQGVFQGGSGLTVEAAHFRFADALLADTSLMPVWPGPHPYQLTFVPHLASPSLVCVLIHYEGNLRSIVLPRRIDYSDLICAMRFHLGQDVNQVRLPPAMHAKRIHAPNRPMSLRDGDLLDVLASRPSRRETVRHGRFLKDKVLWTRDFDIGEDIAVRLWMPHIQGPLFTWLEPGSRWDACDLTFTGSFRDRYPGCWVPVPWCPGQSPHLVQVPTEPRGVSVLHDSSDGVAGLQVVPNIAMSELADILHTLPSQLFVLGYPQASVDNVMSLRDGDVLWDAMNYADTHREWPHIADAVSGASVLFGLGLLGGRPGFLVAVLGMLQSAHGAGDGGPPSRTRSRSHSTSQRRGYPSSPRAGRWRPELSHPMTEVFSGRHCDYRILCPFRGWHSVNSAIPSSTYDFLLSAVRFVTGPWADDFLVLGPDAHGEPLVFLPFKYGPLVTLVVTSGGLTKAILFPRRACFHDLQQYCQRLFTLTGLPLRGPPALRHYMTHPWVPLTLRSGDTFSLHIPDTFHAFRNVPRPTVDHPNMLPQLNLWHVDFQLVAGGWVYVWNDAGPPDLHCQRVWIDACSIWTPTCRQFRRPCELPRNFAWVPVPCLGDGRCHFVRATDEGEARILLHDESGTDETECRLITNLDRRILPLGWTLRPDIVRKEQDAGLRDGDVLIPVPPTSSAGKALLLGALCTSPAARFFCVVGLSLSLQLGAAMFAPPVEQQSVEPPPVGLYPWRVPCDQRMLHLSVLPGTRGVLLSPYTTEGESVELTPDTLADDVYVALSSREPVWYHSIAPVWPVLGMHTITFVPVPPCRELVCVVVVSSDWQLPVLLPRRADLDWVLAHVHRNTPGAVVALRGPLSASTPDRTNSDAVDWRNGDVLLAVEWHAPGRSLHVPVFTDKHHVRHSALWMCDFRVECSVELTIWRPYRPPVTTEMPAGATWDAQAQRFRGRFAEKYPGAWVPVPWAYNAQVHLCSRAVDPTLCNVLVESVQPVDGAFKLRATCHTVHQASTCVSIAGALHLPTAHLRLIGVPEPADDFPALRDGDILHYSLPDDSHATGPIFRLSFWLAFSATRNRILGVLAAGLFLGSLAAPPCRGTAQEDQWLWSPYQGRLGPVHGSPERHIDEQLFALEPIWAQGFVGAYPQPTDGPIWVPRSLSPALASVLLVGPPRPVLHMLPYVMPRGLLLRIMRHLFGNVREAAGRHFELRPKEPPDRLVMLRDGDVLVAIMEAWVPNLLAPWPRHFHSVRAARDQGLWSQPLSFQGRGWAFLWQAGRTGPASVALSGTQHWDPVACTLRPGLAHVSDGLWPHLTRESGLEPHLHFSPAHSVEPREAPGPTAALPYPPRVVFESWHAEDDGSALSAASRLGLGFSFLVGV</sequence>
<feature type="region of interest" description="Disordered" evidence="1">
    <location>
        <begin position="1846"/>
        <end position="1866"/>
    </location>
</feature>
<feature type="region of interest" description="Disordered" evidence="1">
    <location>
        <begin position="1958"/>
        <end position="1991"/>
    </location>
</feature>
<name>A0A812XXR8_9DINO</name>
<feature type="region of interest" description="Disordered" evidence="1">
    <location>
        <begin position="1897"/>
        <end position="1918"/>
    </location>
</feature>
<comment type="caution">
    <text evidence="2">The sequence shown here is derived from an EMBL/GenBank/DDBJ whole genome shotgun (WGS) entry which is preliminary data.</text>
</comment>
<evidence type="ECO:0000256" key="1">
    <source>
        <dbReference type="SAM" id="MobiDB-lite"/>
    </source>
</evidence>
<feature type="region of interest" description="Disordered" evidence="1">
    <location>
        <begin position="264"/>
        <end position="320"/>
    </location>
</feature>
<dbReference type="OrthoDB" id="410162at2759"/>
<feature type="compositionally biased region" description="Low complexity" evidence="1">
    <location>
        <begin position="31"/>
        <end position="40"/>
    </location>
</feature>
<reference evidence="2" key="1">
    <citation type="submission" date="2021-02" db="EMBL/GenBank/DDBJ databases">
        <authorList>
            <person name="Dougan E. K."/>
            <person name="Rhodes N."/>
            <person name="Thang M."/>
            <person name="Chan C."/>
        </authorList>
    </citation>
    <scope>NUCLEOTIDE SEQUENCE</scope>
</reference>
<feature type="region of interest" description="Disordered" evidence="1">
    <location>
        <begin position="57"/>
        <end position="91"/>
    </location>
</feature>
<accession>A0A812XXR8</accession>
<gene>
    <name evidence="2" type="ORF">SNEC2469_LOCUS21737</name>
</gene>
<feature type="region of interest" description="Disordered" evidence="1">
    <location>
        <begin position="1"/>
        <end position="44"/>
    </location>
</feature>
<feature type="region of interest" description="Disordered" evidence="1">
    <location>
        <begin position="2619"/>
        <end position="2654"/>
    </location>
</feature>
<keyword evidence="3" id="KW-1185">Reference proteome</keyword>
<dbReference type="EMBL" id="CAJNJA010038697">
    <property type="protein sequence ID" value="CAE7749800.1"/>
    <property type="molecule type" value="Genomic_DNA"/>
</dbReference>
<feature type="non-terminal residue" evidence="2">
    <location>
        <position position="1"/>
    </location>
</feature>
<dbReference type="Proteomes" id="UP000601435">
    <property type="component" value="Unassembled WGS sequence"/>
</dbReference>